<organism evidence="12 13">
    <name type="scientific">Aeribacillus pallidus</name>
    <dbReference type="NCBI Taxonomy" id="33936"/>
    <lineage>
        <taxon>Bacteria</taxon>
        <taxon>Bacillati</taxon>
        <taxon>Bacillota</taxon>
        <taxon>Bacilli</taxon>
        <taxon>Bacillales</taxon>
        <taxon>Bacillaceae</taxon>
        <taxon>Aeribacillus</taxon>
    </lineage>
</organism>
<proteinExistence type="inferred from homology"/>
<accession>A0A223EA10</accession>
<dbReference type="NCBIfam" id="NF011397">
    <property type="entry name" value="PRK14822.1"/>
    <property type="match status" value="1"/>
</dbReference>
<dbReference type="GO" id="GO:0000166">
    <property type="term" value="F:nucleotide binding"/>
    <property type="evidence" value="ECO:0007669"/>
    <property type="project" value="UniProtKB-KW"/>
</dbReference>
<comment type="cofactor">
    <cofactor evidence="10">
        <name>Mg(2+)</name>
        <dbReference type="ChEBI" id="CHEBI:18420"/>
    </cofactor>
    <text evidence="10">Binds 1 Mg(2+) ion per subunit.</text>
</comment>
<dbReference type="CDD" id="cd00515">
    <property type="entry name" value="HAM1"/>
    <property type="match status" value="1"/>
</dbReference>
<name>A0A163XEB9_9BACI</name>
<evidence type="ECO:0000256" key="6">
    <source>
        <dbReference type="ARBA" id="ARBA00022842"/>
    </source>
</evidence>
<dbReference type="InterPro" id="IPR020922">
    <property type="entry name" value="dITP/XTP_pyrophosphatase"/>
</dbReference>
<dbReference type="Gene3D" id="3.90.950.10">
    <property type="match status" value="1"/>
</dbReference>
<dbReference type="GO" id="GO:0035870">
    <property type="term" value="F:dITP diphosphatase activity"/>
    <property type="evidence" value="ECO:0007669"/>
    <property type="project" value="UniProtKB-UniRule"/>
</dbReference>
<evidence type="ECO:0000256" key="11">
    <source>
        <dbReference type="RuleBase" id="RU003781"/>
    </source>
</evidence>
<feature type="binding site" evidence="10">
    <location>
        <position position="174"/>
    </location>
    <ligand>
        <name>substrate</name>
    </ligand>
</feature>
<dbReference type="GO" id="GO:0009117">
    <property type="term" value="P:nucleotide metabolic process"/>
    <property type="evidence" value="ECO:0007669"/>
    <property type="project" value="UniProtKB-KW"/>
</dbReference>
<feature type="binding site" evidence="10">
    <location>
        <position position="70"/>
    </location>
    <ligand>
        <name>Mg(2+)</name>
        <dbReference type="ChEBI" id="CHEBI:18420"/>
    </ligand>
</feature>
<dbReference type="Proteomes" id="UP000214606">
    <property type="component" value="Chromosome"/>
</dbReference>
<dbReference type="NCBIfam" id="TIGR00042">
    <property type="entry name" value="RdgB/HAM1 family non-canonical purine NTP pyrophosphatase"/>
    <property type="match status" value="1"/>
</dbReference>
<dbReference type="GO" id="GO:0036220">
    <property type="term" value="F:ITP diphosphatase activity"/>
    <property type="evidence" value="ECO:0007669"/>
    <property type="project" value="UniProtKB-UniRule"/>
</dbReference>
<feature type="binding site" evidence="10">
    <location>
        <begin position="179"/>
        <end position="180"/>
    </location>
    <ligand>
        <name>substrate</name>
    </ligand>
</feature>
<dbReference type="GO" id="GO:0017111">
    <property type="term" value="F:ribonucleoside triphosphate phosphatase activity"/>
    <property type="evidence" value="ECO:0007669"/>
    <property type="project" value="InterPro"/>
</dbReference>
<dbReference type="InterPro" id="IPR029001">
    <property type="entry name" value="ITPase-like_fam"/>
</dbReference>
<dbReference type="GO" id="GO:0046872">
    <property type="term" value="F:metal ion binding"/>
    <property type="evidence" value="ECO:0007669"/>
    <property type="project" value="UniProtKB-KW"/>
</dbReference>
<evidence type="ECO:0000256" key="7">
    <source>
        <dbReference type="ARBA" id="ARBA00023080"/>
    </source>
</evidence>
<feature type="binding site" evidence="10">
    <location>
        <begin position="8"/>
        <end position="13"/>
    </location>
    <ligand>
        <name>substrate</name>
    </ligand>
</feature>
<sequence length="205" mass="22966">MKELVIATKNKGKIEEFRAMLEKKGIQVKSLLDYPNLPDVEETGQTFYENAVLKAETISQLLNKPVVADDSGLSIDALNGEPGVYSARYAGNEKDDQKNIQKVLKKMEGVENRKARFICVLAFAAPDLETMTVEGVCEGQITTEPRGDNGFGYDPIFLVDGKEKTMAQLEQFEKNEISHRAKALKKLEKLIGDWGEANRESFNYK</sequence>
<reference evidence="12 13" key="1">
    <citation type="submission" date="2016-10" db="EMBL/GenBank/DDBJ databases">
        <title>The whole genome sequencing and assembly of Aeribacillus pallidus KCTC3564 strain.</title>
        <authorList>
            <person name="Lee Y.-J."/>
            <person name="Park M.-K."/>
            <person name="Yi H."/>
            <person name="Bahn Y.-S."/>
            <person name="Kim J.F."/>
            <person name="Lee D.-W."/>
        </authorList>
    </citation>
    <scope>NUCLEOTIDE SEQUENCE [LARGE SCALE GENOMIC DNA]</scope>
    <source>
        <strain evidence="12 13">KCTC3564</strain>
    </source>
</reference>
<dbReference type="Pfam" id="PF01725">
    <property type="entry name" value="Ham1p_like"/>
    <property type="match status" value="1"/>
</dbReference>
<gene>
    <name evidence="12" type="ORF">AP3564_19100</name>
</gene>
<keyword evidence="7 10" id="KW-0546">Nucleotide metabolism</keyword>
<comment type="subunit">
    <text evidence="2 10">Homodimer.</text>
</comment>
<evidence type="ECO:0000313" key="12">
    <source>
        <dbReference type="EMBL" id="ASS92088.1"/>
    </source>
</evidence>
<evidence type="ECO:0000256" key="8">
    <source>
        <dbReference type="ARBA" id="ARBA00051875"/>
    </source>
</evidence>
<dbReference type="InterPro" id="IPR002637">
    <property type="entry name" value="RdgB/HAM1"/>
</dbReference>
<comment type="similarity">
    <text evidence="1 10 11">Belongs to the HAM1 NTPase family.</text>
</comment>
<keyword evidence="4 10" id="KW-0547">Nucleotide-binding</keyword>
<dbReference type="GO" id="GO:0036222">
    <property type="term" value="F:XTP diphosphatase activity"/>
    <property type="evidence" value="ECO:0007669"/>
    <property type="project" value="UniProtKB-UniRule"/>
</dbReference>
<evidence type="ECO:0000313" key="13">
    <source>
        <dbReference type="Proteomes" id="UP000214606"/>
    </source>
</evidence>
<keyword evidence="6 10" id="KW-0460">Magnesium</keyword>
<comment type="catalytic activity">
    <reaction evidence="8 10">
        <text>dITP + H2O = dIMP + diphosphate + H(+)</text>
        <dbReference type="Rhea" id="RHEA:28342"/>
        <dbReference type="ChEBI" id="CHEBI:15377"/>
        <dbReference type="ChEBI" id="CHEBI:15378"/>
        <dbReference type="ChEBI" id="CHEBI:33019"/>
        <dbReference type="ChEBI" id="CHEBI:61194"/>
        <dbReference type="ChEBI" id="CHEBI:61382"/>
        <dbReference type="EC" id="3.6.1.66"/>
    </reaction>
</comment>
<keyword evidence="3 10" id="KW-0479">Metal-binding</keyword>
<evidence type="ECO:0000256" key="9">
    <source>
        <dbReference type="ARBA" id="ARBA00052017"/>
    </source>
</evidence>
<evidence type="ECO:0000256" key="3">
    <source>
        <dbReference type="ARBA" id="ARBA00022723"/>
    </source>
</evidence>
<dbReference type="HAMAP" id="MF_01405">
    <property type="entry name" value="Non_canon_purine_NTPase"/>
    <property type="match status" value="1"/>
</dbReference>
<feature type="active site" description="Proton acceptor" evidence="10">
    <location>
        <position position="70"/>
    </location>
</feature>
<evidence type="ECO:0000256" key="4">
    <source>
        <dbReference type="ARBA" id="ARBA00022741"/>
    </source>
</evidence>
<comment type="catalytic activity">
    <reaction evidence="9 10">
        <text>XTP + H2O = XMP + diphosphate + H(+)</text>
        <dbReference type="Rhea" id="RHEA:28610"/>
        <dbReference type="ChEBI" id="CHEBI:15377"/>
        <dbReference type="ChEBI" id="CHEBI:15378"/>
        <dbReference type="ChEBI" id="CHEBI:33019"/>
        <dbReference type="ChEBI" id="CHEBI:57464"/>
        <dbReference type="ChEBI" id="CHEBI:61314"/>
        <dbReference type="EC" id="3.6.1.66"/>
    </reaction>
</comment>
<dbReference type="KEGG" id="apak:AP3564_19100"/>
<dbReference type="PANTHER" id="PTHR11067">
    <property type="entry name" value="INOSINE TRIPHOSPHATE PYROPHOSPHATASE/HAM1 PROTEIN"/>
    <property type="match status" value="1"/>
</dbReference>
<keyword evidence="5 10" id="KW-0378">Hydrolase</keyword>
<evidence type="ECO:0000256" key="2">
    <source>
        <dbReference type="ARBA" id="ARBA00011738"/>
    </source>
</evidence>
<feature type="binding site" evidence="10">
    <location>
        <position position="41"/>
    </location>
    <ligand>
        <name>Mg(2+)</name>
        <dbReference type="ChEBI" id="CHEBI:18420"/>
    </ligand>
</feature>
<dbReference type="SUPFAM" id="SSF52972">
    <property type="entry name" value="ITPase-like"/>
    <property type="match status" value="1"/>
</dbReference>
<dbReference type="GO" id="GO:0009146">
    <property type="term" value="P:purine nucleoside triphosphate catabolic process"/>
    <property type="evidence" value="ECO:0007669"/>
    <property type="project" value="UniProtKB-UniRule"/>
</dbReference>
<comment type="catalytic activity">
    <reaction evidence="10">
        <text>ITP + H2O = IMP + diphosphate + H(+)</text>
        <dbReference type="Rhea" id="RHEA:29399"/>
        <dbReference type="ChEBI" id="CHEBI:15377"/>
        <dbReference type="ChEBI" id="CHEBI:15378"/>
        <dbReference type="ChEBI" id="CHEBI:33019"/>
        <dbReference type="ChEBI" id="CHEBI:58053"/>
        <dbReference type="ChEBI" id="CHEBI:61402"/>
        <dbReference type="EC" id="3.6.1.66"/>
    </reaction>
</comment>
<feature type="binding site" evidence="10">
    <location>
        <begin position="151"/>
        <end position="154"/>
    </location>
    <ligand>
        <name>substrate</name>
    </ligand>
</feature>
<dbReference type="PANTHER" id="PTHR11067:SF9">
    <property type="entry name" value="INOSINE TRIPHOSPHATE PYROPHOSPHATASE"/>
    <property type="match status" value="1"/>
</dbReference>
<dbReference type="AlphaFoldDB" id="A0A163XEB9"/>
<dbReference type="EC" id="3.6.1.66" evidence="10"/>
<dbReference type="GeneID" id="301127025"/>
<evidence type="ECO:0000256" key="10">
    <source>
        <dbReference type="HAMAP-Rule" id="MF_01405"/>
    </source>
</evidence>
<dbReference type="GO" id="GO:0005829">
    <property type="term" value="C:cytosol"/>
    <property type="evidence" value="ECO:0007669"/>
    <property type="project" value="TreeGrafter"/>
</dbReference>
<protein>
    <recommendedName>
        <fullName evidence="10">dITP/XTP pyrophosphatase</fullName>
        <ecNumber evidence="10">3.6.1.66</ecNumber>
    </recommendedName>
    <alternativeName>
        <fullName evidence="10">Non-canonical purine NTP pyrophosphatase</fullName>
    </alternativeName>
    <alternativeName>
        <fullName evidence="10">Non-standard purine NTP pyrophosphatase</fullName>
    </alternativeName>
    <alternativeName>
        <fullName evidence="10">Nucleoside-triphosphate diphosphatase</fullName>
    </alternativeName>
    <alternativeName>
        <fullName evidence="10">Nucleoside-triphosphate pyrophosphatase</fullName>
        <shortName evidence="10">NTPase</shortName>
    </alternativeName>
</protein>
<comment type="function">
    <text evidence="10">Pyrophosphatase that catalyzes the hydrolysis of nucleoside triphosphates to their monophosphate derivatives, with a high preference for the non-canonical purine nucleotides XTP (xanthosine triphosphate), dITP (deoxyinosine triphosphate) and ITP. Seems to function as a house-cleaning enzyme that removes non-canonical purine nucleotides from the nucleotide pool, thus preventing their incorporation into DNA/RNA and avoiding chromosomal lesions.</text>
</comment>
<accession>A0A163XEB9</accession>
<dbReference type="EMBL" id="CP017703">
    <property type="protein sequence ID" value="ASS92088.1"/>
    <property type="molecule type" value="Genomic_DNA"/>
</dbReference>
<evidence type="ECO:0000256" key="1">
    <source>
        <dbReference type="ARBA" id="ARBA00008023"/>
    </source>
</evidence>
<feature type="binding site" evidence="10">
    <location>
        <position position="71"/>
    </location>
    <ligand>
        <name>substrate</name>
    </ligand>
</feature>
<dbReference type="RefSeq" id="WP_066252188.1">
    <property type="nucleotide sequence ID" value="NZ_CP017703.1"/>
</dbReference>
<evidence type="ECO:0000256" key="5">
    <source>
        <dbReference type="ARBA" id="ARBA00022801"/>
    </source>
</evidence>
<dbReference type="FunFam" id="3.90.950.10:FF:000001">
    <property type="entry name" value="dITP/XTP pyrophosphatase"/>
    <property type="match status" value="1"/>
</dbReference>